<comment type="caution">
    <text evidence="1">The sequence shown here is derived from an EMBL/GenBank/DDBJ whole genome shotgun (WGS) entry which is preliminary data.</text>
</comment>
<name>A0A1R0KU59_9PSEU</name>
<evidence type="ECO:0000313" key="1">
    <source>
        <dbReference type="EMBL" id="OLZ51662.1"/>
    </source>
</evidence>
<reference evidence="1 2" key="1">
    <citation type="submission" date="2016-01" db="EMBL/GenBank/DDBJ databases">
        <title>Amycolatopsis coloradensis genome sequencing and assembly.</title>
        <authorList>
            <person name="Mayilraj S."/>
        </authorList>
    </citation>
    <scope>NUCLEOTIDE SEQUENCE [LARGE SCALE GENOMIC DNA]</scope>
    <source>
        <strain evidence="1 2">DSM 44225</strain>
    </source>
</reference>
<protein>
    <submittedName>
        <fullName evidence="1">Uncharacterized protein</fullName>
    </submittedName>
</protein>
<dbReference type="AlphaFoldDB" id="A0A1R0KU59"/>
<dbReference type="Proteomes" id="UP000187486">
    <property type="component" value="Unassembled WGS sequence"/>
</dbReference>
<dbReference type="RefSeq" id="WP_076161265.1">
    <property type="nucleotide sequence ID" value="NZ_JBEZVB010000177.1"/>
</dbReference>
<evidence type="ECO:0000313" key="2">
    <source>
        <dbReference type="Proteomes" id="UP000187486"/>
    </source>
</evidence>
<organism evidence="1 2">
    <name type="scientific">Amycolatopsis coloradensis</name>
    <dbReference type="NCBI Taxonomy" id="76021"/>
    <lineage>
        <taxon>Bacteria</taxon>
        <taxon>Bacillati</taxon>
        <taxon>Actinomycetota</taxon>
        <taxon>Actinomycetes</taxon>
        <taxon>Pseudonocardiales</taxon>
        <taxon>Pseudonocardiaceae</taxon>
        <taxon>Amycolatopsis</taxon>
    </lineage>
</organism>
<proteinExistence type="predicted"/>
<dbReference type="EMBL" id="MQUQ01000007">
    <property type="protein sequence ID" value="OLZ51662.1"/>
    <property type="molecule type" value="Genomic_DNA"/>
</dbReference>
<accession>A0A1R0KU59</accession>
<sequence length="94" mass="9874">MHEAQLRSLVTSLVQDSFTGDDAHLAAAILDPDDSGLDLLCRELDTEGNGDTAQITALWRRVADSLAENNRLSAIADGSTTSAGAYLSTLVGQV</sequence>
<gene>
    <name evidence="1" type="ORF">BS329_15460</name>
</gene>
<keyword evidence="2" id="KW-1185">Reference proteome</keyword>
<dbReference type="STRING" id="76021.BS329_15460"/>